<dbReference type="GO" id="GO:0070042">
    <property type="term" value="F:rRNA (uridine-N3-)-methyltransferase activity"/>
    <property type="evidence" value="ECO:0007669"/>
    <property type="project" value="TreeGrafter"/>
</dbReference>
<evidence type="ECO:0000256" key="7">
    <source>
        <dbReference type="ARBA" id="ARBA00022603"/>
    </source>
</evidence>
<evidence type="ECO:0000256" key="6">
    <source>
        <dbReference type="ARBA" id="ARBA00022552"/>
    </source>
</evidence>
<evidence type="ECO:0000256" key="10">
    <source>
        <dbReference type="ARBA" id="ARBA00025699"/>
    </source>
</evidence>
<keyword evidence="16" id="KW-1185">Reference proteome</keyword>
<dbReference type="InterPro" id="IPR046886">
    <property type="entry name" value="RsmE_MTase_dom"/>
</dbReference>
<evidence type="ECO:0000313" key="16">
    <source>
        <dbReference type="Proteomes" id="UP000295129"/>
    </source>
</evidence>
<dbReference type="SUPFAM" id="SSF88697">
    <property type="entry name" value="PUA domain-like"/>
    <property type="match status" value="1"/>
</dbReference>
<feature type="domain" description="Ribosomal RNA small subunit methyltransferase E methyltransferase" evidence="13">
    <location>
        <begin position="99"/>
        <end position="260"/>
    </location>
</feature>
<dbReference type="Pfam" id="PF20260">
    <property type="entry name" value="PUA_4"/>
    <property type="match status" value="1"/>
</dbReference>
<accession>A0A4V3BM18</accession>
<dbReference type="EC" id="2.1.1.193" evidence="3 12"/>
<dbReference type="GO" id="GO:0070475">
    <property type="term" value="P:rRNA base methylation"/>
    <property type="evidence" value="ECO:0007669"/>
    <property type="project" value="TreeGrafter"/>
</dbReference>
<dbReference type="InterPro" id="IPR029026">
    <property type="entry name" value="tRNA_m1G_MTases_N"/>
</dbReference>
<keyword evidence="9 12" id="KW-0949">S-adenosyl-L-methionine</keyword>
<protein>
    <recommendedName>
        <fullName evidence="4 12">Ribosomal RNA small subunit methyltransferase E</fullName>
        <ecNumber evidence="3 12">2.1.1.193</ecNumber>
    </recommendedName>
</protein>
<proteinExistence type="inferred from homology"/>
<comment type="function">
    <text evidence="10 12">Specifically methylates the N3 position of the uracil ring of uridine 1498 (m3U1498) in 16S rRNA. Acts on the fully assembled 30S ribosomal subunit.</text>
</comment>
<dbReference type="EMBL" id="SNVV01000013">
    <property type="protein sequence ID" value="TDN48942.1"/>
    <property type="molecule type" value="Genomic_DNA"/>
</dbReference>
<dbReference type="Pfam" id="PF04452">
    <property type="entry name" value="Methyltrans_RNA"/>
    <property type="match status" value="1"/>
</dbReference>
<dbReference type="GO" id="GO:0005737">
    <property type="term" value="C:cytoplasm"/>
    <property type="evidence" value="ECO:0007669"/>
    <property type="project" value="UniProtKB-SubCell"/>
</dbReference>
<evidence type="ECO:0000256" key="2">
    <source>
        <dbReference type="ARBA" id="ARBA00005528"/>
    </source>
</evidence>
<comment type="subcellular location">
    <subcellularLocation>
        <location evidence="1 12">Cytoplasm</location>
    </subcellularLocation>
</comment>
<evidence type="ECO:0000256" key="5">
    <source>
        <dbReference type="ARBA" id="ARBA00022490"/>
    </source>
</evidence>
<comment type="catalytic activity">
    <reaction evidence="11 12">
        <text>uridine(1498) in 16S rRNA + S-adenosyl-L-methionine = N(3)-methyluridine(1498) in 16S rRNA + S-adenosyl-L-homocysteine + H(+)</text>
        <dbReference type="Rhea" id="RHEA:42920"/>
        <dbReference type="Rhea" id="RHEA-COMP:10283"/>
        <dbReference type="Rhea" id="RHEA-COMP:10284"/>
        <dbReference type="ChEBI" id="CHEBI:15378"/>
        <dbReference type="ChEBI" id="CHEBI:57856"/>
        <dbReference type="ChEBI" id="CHEBI:59789"/>
        <dbReference type="ChEBI" id="CHEBI:65315"/>
        <dbReference type="ChEBI" id="CHEBI:74502"/>
        <dbReference type="EC" id="2.1.1.193"/>
    </reaction>
</comment>
<gene>
    <name evidence="15" type="ORF">C7389_11363</name>
</gene>
<dbReference type="Gene3D" id="2.40.240.20">
    <property type="entry name" value="Hypothetical PUA domain-like, domain 1"/>
    <property type="match status" value="1"/>
</dbReference>
<reference evidence="15 16" key="1">
    <citation type="submission" date="2019-03" db="EMBL/GenBank/DDBJ databases">
        <title>Genomic Encyclopedia of Type Strains, Phase IV (KMG-IV): sequencing the most valuable type-strain genomes for metagenomic binning, comparative biology and taxonomic classification.</title>
        <authorList>
            <person name="Goeker M."/>
        </authorList>
    </citation>
    <scope>NUCLEOTIDE SEQUENCE [LARGE SCALE GENOMIC DNA]</scope>
    <source>
        <strain evidence="15 16">DSM 12121</strain>
    </source>
</reference>
<dbReference type="NCBIfam" id="NF008692">
    <property type="entry name" value="PRK11713.1-5"/>
    <property type="match status" value="1"/>
</dbReference>
<dbReference type="SUPFAM" id="SSF75217">
    <property type="entry name" value="alpha/beta knot"/>
    <property type="match status" value="1"/>
</dbReference>
<dbReference type="PIRSF" id="PIRSF015601">
    <property type="entry name" value="MTase_slr0722"/>
    <property type="match status" value="1"/>
</dbReference>
<keyword evidence="5 12" id="KW-0963">Cytoplasm</keyword>
<dbReference type="Gene3D" id="3.40.1280.10">
    <property type="match status" value="1"/>
</dbReference>
<evidence type="ECO:0000256" key="11">
    <source>
        <dbReference type="ARBA" id="ARBA00047944"/>
    </source>
</evidence>
<dbReference type="InterPro" id="IPR015947">
    <property type="entry name" value="PUA-like_sf"/>
</dbReference>
<evidence type="ECO:0000256" key="1">
    <source>
        <dbReference type="ARBA" id="ARBA00004496"/>
    </source>
</evidence>
<organism evidence="15 16">
    <name type="scientific">Azoarcus indigens</name>
    <dbReference type="NCBI Taxonomy" id="29545"/>
    <lineage>
        <taxon>Bacteria</taxon>
        <taxon>Pseudomonadati</taxon>
        <taxon>Pseudomonadota</taxon>
        <taxon>Betaproteobacteria</taxon>
        <taxon>Rhodocyclales</taxon>
        <taxon>Zoogloeaceae</taxon>
        <taxon>Azoarcus</taxon>
    </lineage>
</organism>
<dbReference type="PANTHER" id="PTHR30027:SF3">
    <property type="entry name" value="16S RRNA (URACIL(1498)-N(3))-METHYLTRANSFERASE"/>
    <property type="match status" value="1"/>
</dbReference>
<dbReference type="NCBIfam" id="TIGR00046">
    <property type="entry name" value="RsmE family RNA methyltransferase"/>
    <property type="match status" value="1"/>
</dbReference>
<feature type="domain" description="Ribosomal RNA small subunit methyltransferase E PUA-like" evidence="14">
    <location>
        <begin position="45"/>
        <end position="86"/>
    </location>
</feature>
<dbReference type="Proteomes" id="UP000295129">
    <property type="component" value="Unassembled WGS sequence"/>
</dbReference>
<keyword evidence="8 12" id="KW-0808">Transferase</keyword>
<evidence type="ECO:0000313" key="15">
    <source>
        <dbReference type="EMBL" id="TDN48942.1"/>
    </source>
</evidence>
<keyword evidence="6 12" id="KW-0698">rRNA processing</keyword>
<evidence type="ECO:0000259" key="14">
    <source>
        <dbReference type="Pfam" id="PF20260"/>
    </source>
</evidence>
<comment type="caution">
    <text evidence="15">The sequence shown here is derived from an EMBL/GenBank/DDBJ whole genome shotgun (WGS) entry which is preliminary data.</text>
</comment>
<dbReference type="CDD" id="cd18084">
    <property type="entry name" value="RsmE-like"/>
    <property type="match status" value="1"/>
</dbReference>
<dbReference type="InterPro" id="IPR006700">
    <property type="entry name" value="RsmE"/>
</dbReference>
<evidence type="ECO:0000259" key="13">
    <source>
        <dbReference type="Pfam" id="PF04452"/>
    </source>
</evidence>
<keyword evidence="7 12" id="KW-0489">Methyltransferase</keyword>
<evidence type="ECO:0000256" key="4">
    <source>
        <dbReference type="ARBA" id="ARBA00013673"/>
    </source>
</evidence>
<dbReference type="AlphaFoldDB" id="A0A4V3BM18"/>
<evidence type="ECO:0000256" key="12">
    <source>
        <dbReference type="PIRNR" id="PIRNR015601"/>
    </source>
</evidence>
<sequence>MCRWGTAMGSGRQACQPGKARAYNLTMISRFHFPGRLPDSGEVLLPESIAHHALRVLRLREGEPLVLFDGEGGECIATLRPEGKRVHASIQSCSEVERESPLQLMLIQGLASGDKMDWIVQKAVELGAAGIVPLATERSVLKLAGERADKRRVHWQQVVVSACEQCGRNRVPEVAPVTTLDAWLAAHRDELKLVLAPGGEGVLAKLPRPDGRVHLLIGPEGGWSETELAQCRTAGCMAIGLGPRVLRTETAGLAALAALQTLWGDLAAAVD</sequence>
<evidence type="ECO:0000256" key="9">
    <source>
        <dbReference type="ARBA" id="ARBA00022691"/>
    </source>
</evidence>
<dbReference type="PANTHER" id="PTHR30027">
    <property type="entry name" value="RIBOSOMAL RNA SMALL SUBUNIT METHYLTRANSFERASE E"/>
    <property type="match status" value="1"/>
</dbReference>
<comment type="similarity">
    <text evidence="2 12">Belongs to the RNA methyltransferase RsmE family.</text>
</comment>
<dbReference type="InterPro" id="IPR046887">
    <property type="entry name" value="RsmE_PUA-like"/>
</dbReference>
<evidence type="ECO:0000256" key="8">
    <source>
        <dbReference type="ARBA" id="ARBA00022679"/>
    </source>
</evidence>
<evidence type="ECO:0000256" key="3">
    <source>
        <dbReference type="ARBA" id="ARBA00012328"/>
    </source>
</evidence>
<name>A0A4V3BM18_9RHOO</name>
<dbReference type="InterPro" id="IPR029028">
    <property type="entry name" value="Alpha/beta_knot_MTases"/>
</dbReference>